<evidence type="ECO:0000313" key="4">
    <source>
        <dbReference type="Proteomes" id="UP000611723"/>
    </source>
</evidence>
<evidence type="ECO:0000256" key="2">
    <source>
        <dbReference type="SAM" id="SignalP"/>
    </source>
</evidence>
<feature type="region of interest" description="Disordered" evidence="1">
    <location>
        <begin position="257"/>
        <end position="284"/>
    </location>
</feature>
<organism evidence="3 4">
    <name type="scientific">Marivirga aurantiaca</name>
    <dbReference type="NCBI Taxonomy" id="2802615"/>
    <lineage>
        <taxon>Bacteria</taxon>
        <taxon>Pseudomonadati</taxon>
        <taxon>Bacteroidota</taxon>
        <taxon>Cytophagia</taxon>
        <taxon>Cytophagales</taxon>
        <taxon>Marivirgaceae</taxon>
        <taxon>Marivirga</taxon>
    </lineage>
</organism>
<reference evidence="3" key="1">
    <citation type="submission" date="2021-01" db="EMBL/GenBank/DDBJ databases">
        <title>Marivirga aurantiaca sp. nov., isolated from intertidal surface sediments.</title>
        <authorList>
            <person name="Zhang M."/>
        </authorList>
    </citation>
    <scope>NUCLEOTIDE SEQUENCE</scope>
    <source>
        <strain evidence="3">S37H4</strain>
    </source>
</reference>
<comment type="caution">
    <text evidence="3">The sequence shown here is derived from an EMBL/GenBank/DDBJ whole genome shotgun (WGS) entry which is preliminary data.</text>
</comment>
<evidence type="ECO:0000256" key="1">
    <source>
        <dbReference type="SAM" id="MobiDB-lite"/>
    </source>
</evidence>
<accession>A0A934X0Z3</accession>
<feature type="chain" id="PRO_5036885985" evidence="2">
    <location>
        <begin position="35"/>
        <end position="458"/>
    </location>
</feature>
<evidence type="ECO:0000313" key="3">
    <source>
        <dbReference type="EMBL" id="MBK6266492.1"/>
    </source>
</evidence>
<feature type="compositionally biased region" description="Low complexity" evidence="1">
    <location>
        <begin position="65"/>
        <end position="74"/>
    </location>
</feature>
<feature type="signal peptide" evidence="2">
    <location>
        <begin position="1"/>
        <end position="34"/>
    </location>
</feature>
<feature type="region of interest" description="Disordered" evidence="1">
    <location>
        <begin position="417"/>
        <end position="458"/>
    </location>
</feature>
<keyword evidence="4" id="KW-1185">Reference proteome</keyword>
<feature type="compositionally biased region" description="Basic and acidic residues" evidence="1">
    <location>
        <begin position="174"/>
        <end position="185"/>
    </location>
</feature>
<feature type="compositionally biased region" description="Basic and acidic residues" evidence="1">
    <location>
        <begin position="444"/>
        <end position="458"/>
    </location>
</feature>
<dbReference type="PROSITE" id="PS51257">
    <property type="entry name" value="PROKAR_LIPOPROTEIN"/>
    <property type="match status" value="1"/>
</dbReference>
<feature type="region of interest" description="Disordered" evidence="1">
    <location>
        <begin position="36"/>
        <end position="76"/>
    </location>
</feature>
<gene>
    <name evidence="3" type="ORF">JKA74_15715</name>
</gene>
<protein>
    <submittedName>
        <fullName evidence="3">Uncharacterized protein</fullName>
    </submittedName>
</protein>
<proteinExistence type="predicted"/>
<dbReference type="Proteomes" id="UP000611723">
    <property type="component" value="Unassembled WGS sequence"/>
</dbReference>
<dbReference type="AlphaFoldDB" id="A0A934X0Z3"/>
<keyword evidence="2" id="KW-0732">Signal</keyword>
<feature type="compositionally biased region" description="Basic and acidic residues" evidence="1">
    <location>
        <begin position="193"/>
        <end position="219"/>
    </location>
</feature>
<dbReference type="EMBL" id="JAEQBW010000008">
    <property type="protein sequence ID" value="MBK6266492.1"/>
    <property type="molecule type" value="Genomic_DNA"/>
</dbReference>
<feature type="region of interest" description="Disordered" evidence="1">
    <location>
        <begin position="99"/>
        <end position="232"/>
    </location>
</feature>
<dbReference type="RefSeq" id="WP_201432175.1">
    <property type="nucleotide sequence ID" value="NZ_JAEQBW010000008.1"/>
</dbReference>
<sequence length="458" mass="53012">MIRYTPYQLRFIIKSGLFLLLFSACTLVSVQAQKANDKKLESSEKVAPSKMNEKKVKTSRRSKAKGNPNKGGNKVIVTKPAKWDWNKVMWFKAKKSDYKTKDYNPNKRTKRKQYDNPPNYQSENRQPGDSDVKLKKPLIPFDSRTADEGPVLIKKRKPQKLDLSAGGPQVEQRLFGEIHPDETVSKKRKDKKGTKIDGDKLYNKKDGSKRKPYDNDKVETSNQPDYSGKMDNKRLMISTSPDYKSNKMDGEKLMTIKKGDTKPKPYDNSKLMVSNRPDFKSNKMDDDKLMTIRKDKSKPKPYDVSKLMYVKVSKPEKQSLHDDKLMVKVPKIERSKLHGDKLLTVPERHYPTATMKRIAEDIAKYEGDYERKIKVSKDSHPASRYMAAKSYRVPWLKRTQISLSLFWSGLWDSNIQPSSVTDKKPKLRRDKKEGQIWDNTVHPSEWKKTEEKAESGNN</sequence>
<name>A0A934X0Z3_9BACT</name>
<feature type="compositionally biased region" description="Basic and acidic residues" evidence="1">
    <location>
        <begin position="257"/>
        <end position="267"/>
    </location>
</feature>
<feature type="compositionally biased region" description="Polar residues" evidence="1">
    <location>
        <begin position="116"/>
        <end position="125"/>
    </location>
</feature>